<dbReference type="Pfam" id="PF01547">
    <property type="entry name" value="SBP_bac_1"/>
    <property type="match status" value="1"/>
</dbReference>
<gene>
    <name evidence="8" type="ORF">ISU02_02200</name>
</gene>
<reference evidence="8 9" key="1">
    <citation type="submission" date="2020-11" db="EMBL/GenBank/DDBJ databases">
        <title>Fusibacter basophilias sp. nov.</title>
        <authorList>
            <person name="Qiu D."/>
        </authorList>
    </citation>
    <scope>NUCLEOTIDE SEQUENCE [LARGE SCALE GENOMIC DNA]</scope>
    <source>
        <strain evidence="8 9">Q10-2</strain>
    </source>
</reference>
<evidence type="ECO:0000256" key="6">
    <source>
        <dbReference type="SAM" id="MobiDB-lite"/>
    </source>
</evidence>
<dbReference type="PANTHER" id="PTHR43649:SF33">
    <property type="entry name" value="POLYGALACTURONAN_RHAMNOGALACTURONAN-BINDING PROTEIN YTCQ"/>
    <property type="match status" value="1"/>
</dbReference>
<keyword evidence="9" id="KW-1185">Reference proteome</keyword>
<evidence type="ECO:0000256" key="7">
    <source>
        <dbReference type="SAM" id="SignalP"/>
    </source>
</evidence>
<comment type="caution">
    <text evidence="8">The sequence shown here is derived from an EMBL/GenBank/DDBJ whole genome shotgun (WGS) entry which is preliminary data.</text>
</comment>
<keyword evidence="3" id="KW-0472">Membrane</keyword>
<dbReference type="InterPro" id="IPR050490">
    <property type="entry name" value="Bact_solute-bd_prot1"/>
</dbReference>
<evidence type="ECO:0000256" key="3">
    <source>
        <dbReference type="ARBA" id="ARBA00023136"/>
    </source>
</evidence>
<dbReference type="PANTHER" id="PTHR43649">
    <property type="entry name" value="ARABINOSE-BINDING PROTEIN-RELATED"/>
    <property type="match status" value="1"/>
</dbReference>
<evidence type="ECO:0000256" key="5">
    <source>
        <dbReference type="ARBA" id="ARBA00023288"/>
    </source>
</evidence>
<dbReference type="InterPro" id="IPR006059">
    <property type="entry name" value="SBP"/>
</dbReference>
<feature type="compositionally biased region" description="Polar residues" evidence="6">
    <location>
        <begin position="26"/>
        <end position="42"/>
    </location>
</feature>
<feature type="region of interest" description="Disordered" evidence="6">
    <location>
        <begin position="26"/>
        <end position="46"/>
    </location>
</feature>
<evidence type="ECO:0000256" key="2">
    <source>
        <dbReference type="ARBA" id="ARBA00022729"/>
    </source>
</evidence>
<evidence type="ECO:0000313" key="9">
    <source>
        <dbReference type="Proteomes" id="UP000614200"/>
    </source>
</evidence>
<dbReference type="RefSeq" id="WP_194700137.1">
    <property type="nucleotide sequence ID" value="NZ_JADKNH010000001.1"/>
</dbReference>
<dbReference type="Proteomes" id="UP000614200">
    <property type="component" value="Unassembled WGS sequence"/>
</dbReference>
<evidence type="ECO:0000256" key="1">
    <source>
        <dbReference type="ARBA" id="ARBA00022475"/>
    </source>
</evidence>
<protein>
    <submittedName>
        <fullName evidence="8">Carbohydrate ABC transporter substrate-binding protein</fullName>
    </submittedName>
</protein>
<organism evidence="8 9">
    <name type="scientific">Fusibacter ferrireducens</name>
    <dbReference type="NCBI Taxonomy" id="2785058"/>
    <lineage>
        <taxon>Bacteria</taxon>
        <taxon>Bacillati</taxon>
        <taxon>Bacillota</taxon>
        <taxon>Clostridia</taxon>
        <taxon>Eubacteriales</taxon>
        <taxon>Eubacteriales Family XII. Incertae Sedis</taxon>
        <taxon>Fusibacter</taxon>
    </lineage>
</organism>
<dbReference type="SUPFAM" id="SSF53850">
    <property type="entry name" value="Periplasmic binding protein-like II"/>
    <property type="match status" value="1"/>
</dbReference>
<feature type="signal peptide" evidence="7">
    <location>
        <begin position="1"/>
        <end position="25"/>
    </location>
</feature>
<dbReference type="Gene3D" id="3.40.190.10">
    <property type="entry name" value="Periplasmic binding protein-like II"/>
    <property type="match status" value="1"/>
</dbReference>
<keyword evidence="5" id="KW-0449">Lipoprotein</keyword>
<dbReference type="PROSITE" id="PS51257">
    <property type="entry name" value="PROKAR_LIPOPROTEIN"/>
    <property type="match status" value="1"/>
</dbReference>
<accession>A0ABR9ZN70</accession>
<keyword evidence="1" id="KW-1003">Cell membrane</keyword>
<proteinExistence type="predicted"/>
<feature type="chain" id="PRO_5046776976" evidence="7">
    <location>
        <begin position="26"/>
        <end position="506"/>
    </location>
</feature>
<sequence>MKKCILLFFIVILGLFTTSCGQSNALGTSENAPSENAISQATSEKDPLESLLTEDLSGELTVSCYDTMFYKDTMEKAAKAFEAKNPGTKIHVETFASMPVMKTLENGITVSTRDNEEQERADYIQKINTELMSGQGADLLAMDVLPYNKYTDANLLEDLQLYMDQDKDFDISNYRENIIHALKYNNGQYIMPLDYMFDYVAYDKSLFTEEEQEKLKSRGKYTYNQLFEDGLLPFNRAKANTNQPIKMFHTTAGPQTFNALFNMDYESYIDIENKKINLTDGRFAKLLESVKAYGDKAYLNPDSESGEFTLEDFEKIRSEQFFYKVKSSFSLLEDVTRKFELEPSRSANILVGDDTHDEVLGLLSNADGKVNFRYTQAFSINSNSKNKALAWAFLKFIISDANQSDQTMFLGGLPINNHARSERAKLETLDMIQKEDAESKEKSQKVYDYYVNTIEAFSNALNNAPVKDDHIDMIISNEIVDFFSGNKTSDEVANILQNKIELYLNE</sequence>
<keyword evidence="2 7" id="KW-0732">Signal</keyword>
<name>A0ABR9ZN70_9FIRM</name>
<dbReference type="EMBL" id="JADKNH010000001">
    <property type="protein sequence ID" value="MBF4691907.1"/>
    <property type="molecule type" value="Genomic_DNA"/>
</dbReference>
<evidence type="ECO:0000313" key="8">
    <source>
        <dbReference type="EMBL" id="MBF4691907.1"/>
    </source>
</evidence>
<evidence type="ECO:0000256" key="4">
    <source>
        <dbReference type="ARBA" id="ARBA00023139"/>
    </source>
</evidence>
<keyword evidence="4" id="KW-0564">Palmitate</keyword>